<dbReference type="FunFam" id="3.30.160.60:FF:000127">
    <property type="entry name" value="Zinc finger protein 354C"/>
    <property type="match status" value="2"/>
</dbReference>
<dbReference type="SUPFAM" id="SSF109640">
    <property type="entry name" value="KRAB domain (Kruppel-associated box)"/>
    <property type="match status" value="1"/>
</dbReference>
<dbReference type="RefSeq" id="XP_023381738.1">
    <property type="nucleotide sequence ID" value="XM_023525970.1"/>
</dbReference>
<feature type="domain" description="C2H2-type" evidence="13">
    <location>
        <begin position="384"/>
        <end position="411"/>
    </location>
</feature>
<dbReference type="PROSITE" id="PS50805">
    <property type="entry name" value="KRAB"/>
    <property type="match status" value="1"/>
</dbReference>
<feature type="domain" description="C2H2-type" evidence="13">
    <location>
        <begin position="496"/>
        <end position="520"/>
    </location>
</feature>
<dbReference type="GO" id="GO:0000978">
    <property type="term" value="F:RNA polymerase II cis-regulatory region sequence-specific DNA binding"/>
    <property type="evidence" value="ECO:0007669"/>
    <property type="project" value="TreeGrafter"/>
</dbReference>
<dbReference type="KEGG" id="pvp:105309029"/>
<dbReference type="OrthoDB" id="8922241at2759"/>
<dbReference type="FunFam" id="3.30.160.60:FF:000098">
    <property type="entry name" value="Zinc finger protein 614"/>
    <property type="match status" value="1"/>
</dbReference>
<feature type="domain" description="C2H2-type" evidence="13">
    <location>
        <begin position="440"/>
        <end position="467"/>
    </location>
</feature>
<dbReference type="GO" id="GO:0001817">
    <property type="term" value="P:regulation of cytokine production"/>
    <property type="evidence" value="ECO:0007669"/>
    <property type="project" value="TreeGrafter"/>
</dbReference>
<dbReference type="SMART" id="SM00355">
    <property type="entry name" value="ZnF_C2H2"/>
    <property type="match status" value="10"/>
</dbReference>
<dbReference type="GO" id="GO:0005654">
    <property type="term" value="C:nucleoplasm"/>
    <property type="evidence" value="ECO:0007669"/>
    <property type="project" value="TreeGrafter"/>
</dbReference>
<dbReference type="Gene3D" id="6.10.140.140">
    <property type="match status" value="1"/>
</dbReference>
<feature type="domain" description="C2H2-type" evidence="13">
    <location>
        <begin position="272"/>
        <end position="299"/>
    </location>
</feature>
<evidence type="ECO:0000256" key="9">
    <source>
        <dbReference type="ARBA" id="ARBA00023125"/>
    </source>
</evidence>
<dbReference type="InterPro" id="IPR036236">
    <property type="entry name" value="Znf_C2H2_sf"/>
</dbReference>
<feature type="domain" description="C2H2-type" evidence="13">
    <location>
        <begin position="356"/>
        <end position="383"/>
    </location>
</feature>
<dbReference type="SMART" id="SM00349">
    <property type="entry name" value="KRAB"/>
    <property type="match status" value="1"/>
</dbReference>
<evidence type="ECO:0000256" key="7">
    <source>
        <dbReference type="ARBA" id="ARBA00022833"/>
    </source>
</evidence>
<evidence type="ECO:0000313" key="15">
    <source>
        <dbReference type="Proteomes" id="UP000515202"/>
    </source>
</evidence>
<dbReference type="GO" id="GO:0001227">
    <property type="term" value="F:DNA-binding transcription repressor activity, RNA polymerase II-specific"/>
    <property type="evidence" value="ECO:0007669"/>
    <property type="project" value="TreeGrafter"/>
</dbReference>
<feature type="domain" description="KRAB" evidence="14">
    <location>
        <begin position="55"/>
        <end position="131"/>
    </location>
</feature>
<feature type="domain" description="C2H2-type" evidence="13">
    <location>
        <begin position="468"/>
        <end position="495"/>
    </location>
</feature>
<dbReference type="Pfam" id="PF00096">
    <property type="entry name" value="zf-C2H2"/>
    <property type="match status" value="9"/>
</dbReference>
<keyword evidence="4" id="KW-0479">Metal-binding</keyword>
<evidence type="ECO:0000256" key="5">
    <source>
        <dbReference type="ARBA" id="ARBA00022737"/>
    </source>
</evidence>
<keyword evidence="7" id="KW-0862">Zinc</keyword>
<organism evidence="15 16">
    <name type="scientific">Pteropus vampyrus</name>
    <name type="common">Large flying fox</name>
    <dbReference type="NCBI Taxonomy" id="132908"/>
    <lineage>
        <taxon>Eukaryota</taxon>
        <taxon>Metazoa</taxon>
        <taxon>Chordata</taxon>
        <taxon>Craniata</taxon>
        <taxon>Vertebrata</taxon>
        <taxon>Euteleostomi</taxon>
        <taxon>Mammalia</taxon>
        <taxon>Eutheria</taxon>
        <taxon>Laurasiatheria</taxon>
        <taxon>Chiroptera</taxon>
        <taxon>Yinpterochiroptera</taxon>
        <taxon>Pteropodoidea</taxon>
        <taxon>Pteropodidae</taxon>
        <taxon>Pteropodinae</taxon>
        <taxon>Pteropus</taxon>
    </lineage>
</organism>
<dbReference type="Pfam" id="PF01352">
    <property type="entry name" value="KRAB"/>
    <property type="match status" value="1"/>
</dbReference>
<name>A0A6P6C2V9_PTEVA</name>
<dbReference type="PANTHER" id="PTHR24399">
    <property type="entry name" value="ZINC FINGER AND BTB DOMAIN-CONTAINING"/>
    <property type="match status" value="1"/>
</dbReference>
<keyword evidence="10" id="KW-0804">Transcription</keyword>
<keyword evidence="5" id="KW-0677">Repeat</keyword>
<evidence type="ECO:0000256" key="8">
    <source>
        <dbReference type="ARBA" id="ARBA00023015"/>
    </source>
</evidence>
<dbReference type="InterPro" id="IPR001909">
    <property type="entry name" value="KRAB"/>
</dbReference>
<evidence type="ECO:0000259" key="14">
    <source>
        <dbReference type="PROSITE" id="PS50805"/>
    </source>
</evidence>
<keyword evidence="8" id="KW-0805">Transcription regulation</keyword>
<keyword evidence="6 12" id="KW-0863">Zinc-finger</keyword>
<dbReference type="PROSITE" id="PS00028">
    <property type="entry name" value="ZINC_FINGER_C2H2_1"/>
    <property type="match status" value="10"/>
</dbReference>
<dbReference type="Proteomes" id="UP000515202">
    <property type="component" value="Unplaced"/>
</dbReference>
<evidence type="ECO:0000256" key="1">
    <source>
        <dbReference type="ARBA" id="ARBA00003767"/>
    </source>
</evidence>
<sequence>MRRAQCLSLARGPAFSSEMGSWGEWAWAIRWGRNCRSLGKSRLWFHLSPSCQGSVTFEDVAVYFSWEEWDLLDEAQRRLHQDVMLENLALMTSLGWWCGAEDEAPEQSISVGRMSQVRISEAGLSSQMAHPCGRCTPMLKDILYLAEHQGTHPGRKLCRLVLRGKQLHFGADLPQHQIQNIGEKPLGISDCRAPVSGKPFTCWEVGKHFPATSGPLQVQATNTEENPNAGTKCLAAFPRQKTHRSPQECTKVLRYKHTLVHHKRVLSRERCYVCSECGKSFSQSYSLNRHWRVHSEERPHECSECGKSFSKSCTLSNHQRVHTGERPYECRECGKTFTHSSNLMKHQRVHTAERPYKCKECGKFFNYRSILLEHQRVHTGERPYECSQCGKSFSQRSHLNNHGRIHTGERPYECCACGRSFSHSSSLIKHQVVHSGERPYECRECGKCFYRNSSLIQHQRVHTGVRPYECSECGKLFSNKSNLNKHWRVHTGERPYECCECGKSFSQSSSLIQHQKVHTR</sequence>
<comment type="subcellular location">
    <subcellularLocation>
        <location evidence="2">Nucleus</location>
    </subcellularLocation>
</comment>
<comment type="similarity">
    <text evidence="3">Belongs to the krueppel C2H2-type zinc-finger protein family.</text>
</comment>
<evidence type="ECO:0000313" key="16">
    <source>
        <dbReference type="RefSeq" id="XP_023381738.1"/>
    </source>
</evidence>
<proteinExistence type="inferred from homology"/>
<dbReference type="SUPFAM" id="SSF57667">
    <property type="entry name" value="beta-beta-alpha zinc fingers"/>
    <property type="match status" value="5"/>
</dbReference>
<dbReference type="CDD" id="cd07765">
    <property type="entry name" value="KRAB_A-box"/>
    <property type="match status" value="1"/>
</dbReference>
<dbReference type="PANTHER" id="PTHR24399:SF75">
    <property type="entry name" value="ZFP14 ZINC FINGER PROTEIN-RELATED"/>
    <property type="match status" value="1"/>
</dbReference>
<evidence type="ECO:0000259" key="13">
    <source>
        <dbReference type="PROSITE" id="PS50157"/>
    </source>
</evidence>
<dbReference type="FunFam" id="3.30.160.60:FF:000249">
    <property type="entry name" value="Zinc finger protein 154"/>
    <property type="match status" value="1"/>
</dbReference>
<dbReference type="GO" id="GO:0002682">
    <property type="term" value="P:regulation of immune system process"/>
    <property type="evidence" value="ECO:0007669"/>
    <property type="project" value="TreeGrafter"/>
</dbReference>
<dbReference type="InterPro" id="IPR013087">
    <property type="entry name" value="Znf_C2H2_type"/>
</dbReference>
<dbReference type="GeneID" id="105309029"/>
<dbReference type="Gene3D" id="3.30.160.60">
    <property type="entry name" value="Classic Zinc Finger"/>
    <property type="match status" value="9"/>
</dbReference>
<dbReference type="GO" id="GO:0008270">
    <property type="term" value="F:zinc ion binding"/>
    <property type="evidence" value="ECO:0007669"/>
    <property type="project" value="UniProtKB-KW"/>
</dbReference>
<dbReference type="FunFam" id="3.30.160.60:FF:001035">
    <property type="entry name" value="zinc finger protein 697"/>
    <property type="match status" value="1"/>
</dbReference>
<gene>
    <name evidence="16" type="primary">LOC105309029</name>
</gene>
<comment type="function">
    <text evidence="1">May be involved in transcriptional regulation.</text>
</comment>
<evidence type="ECO:0000256" key="6">
    <source>
        <dbReference type="ARBA" id="ARBA00022771"/>
    </source>
</evidence>
<feature type="domain" description="C2H2-type" evidence="13">
    <location>
        <begin position="412"/>
        <end position="439"/>
    </location>
</feature>
<feature type="domain" description="C2H2-type" evidence="13">
    <location>
        <begin position="300"/>
        <end position="327"/>
    </location>
</feature>
<evidence type="ECO:0000256" key="2">
    <source>
        <dbReference type="ARBA" id="ARBA00004123"/>
    </source>
</evidence>
<evidence type="ECO:0000256" key="11">
    <source>
        <dbReference type="ARBA" id="ARBA00023242"/>
    </source>
</evidence>
<dbReference type="FunFam" id="3.30.160.60:FF:001270">
    <property type="entry name" value="zinc finger protein 583 isoform X1"/>
    <property type="match status" value="1"/>
</dbReference>
<evidence type="ECO:0000256" key="3">
    <source>
        <dbReference type="ARBA" id="ARBA00006991"/>
    </source>
</evidence>
<evidence type="ECO:0000256" key="12">
    <source>
        <dbReference type="PROSITE-ProRule" id="PRU00042"/>
    </source>
</evidence>
<dbReference type="FunFam" id="3.30.160.60:FF:000914">
    <property type="entry name" value="Zinc finger protein 16"/>
    <property type="match status" value="1"/>
</dbReference>
<protein>
    <submittedName>
        <fullName evidence="16">Zinc finger protein OZF-like isoform X1</fullName>
    </submittedName>
</protein>
<dbReference type="InterPro" id="IPR036051">
    <property type="entry name" value="KRAB_dom_sf"/>
</dbReference>
<evidence type="ECO:0000256" key="4">
    <source>
        <dbReference type="ARBA" id="ARBA00022723"/>
    </source>
</evidence>
<dbReference type="AlphaFoldDB" id="A0A6P6C2V9"/>
<accession>A0A6P6C2V9</accession>
<feature type="domain" description="C2H2-type" evidence="13">
    <location>
        <begin position="328"/>
        <end position="355"/>
    </location>
</feature>
<keyword evidence="11" id="KW-0539">Nucleus</keyword>
<keyword evidence="15" id="KW-1185">Reference proteome</keyword>
<dbReference type="PROSITE" id="PS50157">
    <property type="entry name" value="ZINC_FINGER_C2H2_2"/>
    <property type="match status" value="9"/>
</dbReference>
<dbReference type="FunFam" id="3.30.160.60:FF:000135">
    <property type="entry name" value="Zinc finger protein 358"/>
    <property type="match status" value="2"/>
</dbReference>
<evidence type="ECO:0000256" key="10">
    <source>
        <dbReference type="ARBA" id="ARBA00023163"/>
    </source>
</evidence>
<keyword evidence="9" id="KW-0238">DNA-binding</keyword>
<reference evidence="16" key="1">
    <citation type="submission" date="2025-08" db="UniProtKB">
        <authorList>
            <consortium name="RefSeq"/>
        </authorList>
    </citation>
    <scope>IDENTIFICATION</scope>
    <source>
        <tissue evidence="16">Kidney</tissue>
    </source>
</reference>